<gene>
    <name evidence="8" type="ORF">SAMN05216243_2571</name>
</gene>
<dbReference type="GO" id="GO:0050661">
    <property type="term" value="F:NADP binding"/>
    <property type="evidence" value="ECO:0007669"/>
    <property type="project" value="UniProtKB-UniRule"/>
</dbReference>
<dbReference type="HAMAP" id="MF_01685">
    <property type="entry name" value="FENR2"/>
    <property type="match status" value="1"/>
</dbReference>
<feature type="binding site" evidence="6">
    <location>
        <position position="50"/>
    </location>
    <ligand>
        <name>FAD</name>
        <dbReference type="ChEBI" id="CHEBI:57692"/>
    </ligand>
</feature>
<comment type="subunit">
    <text evidence="1 6">Homodimer.</text>
</comment>
<evidence type="ECO:0000256" key="6">
    <source>
        <dbReference type="HAMAP-Rule" id="MF_01685"/>
    </source>
</evidence>
<dbReference type="EC" id="1.18.1.2" evidence="6"/>
<dbReference type="PRINTS" id="PR00368">
    <property type="entry name" value="FADPNR"/>
</dbReference>
<evidence type="ECO:0000256" key="3">
    <source>
        <dbReference type="ARBA" id="ARBA00022827"/>
    </source>
</evidence>
<evidence type="ECO:0000259" key="7">
    <source>
        <dbReference type="Pfam" id="PF07992"/>
    </source>
</evidence>
<evidence type="ECO:0000313" key="8">
    <source>
        <dbReference type="EMBL" id="SDK27686.1"/>
    </source>
</evidence>
<dbReference type="Gene3D" id="3.50.50.60">
    <property type="entry name" value="FAD/NAD(P)-binding domain"/>
    <property type="match status" value="2"/>
</dbReference>
<proteinExistence type="inferred from homology"/>
<dbReference type="GO" id="GO:0004324">
    <property type="term" value="F:ferredoxin-NADP+ reductase activity"/>
    <property type="evidence" value="ECO:0007669"/>
    <property type="project" value="UniProtKB-UniRule"/>
</dbReference>
<evidence type="ECO:0000256" key="1">
    <source>
        <dbReference type="ARBA" id="ARBA00011738"/>
    </source>
</evidence>
<dbReference type="InterPro" id="IPR023753">
    <property type="entry name" value="FAD/NAD-binding_dom"/>
</dbReference>
<sequence length="334" mass="36458">MANENELYDVIIIGGGPTGLFAAFYSGMRDMKTKVIESNSRLGGKVAQFYPEKYLYDIGGIPKISGEELVGQMIKQASKHDPAIVYGQYVENIVKQEDGTFTLTTNTEEKHYAKTVIIATGFGIYEAERLSSANASIYEDSQINYTINNMEKFSGKTVMVVSPNRVGVDWALALESVAQRVIVVNGNGAFQHMGDGDEERLNESSVEVKMFSQVAELIGSGQQLEAAKIVDQSTGEEEVISVDQLLVYQGISFKPAPFQHWDLRTEKNKITVDAGMSANIEGIFAAGDAVHYSNKSMLIASGYTEASTAVNSAKSYINPKASAQVYSTVVYKNE</sequence>
<dbReference type="SUPFAM" id="SSF51905">
    <property type="entry name" value="FAD/NAD(P)-binding domain"/>
    <property type="match status" value="1"/>
</dbReference>
<protein>
    <recommendedName>
        <fullName evidence="6">Ferredoxin--NADP reductase</fullName>
        <shortName evidence="6">FNR</shortName>
        <shortName evidence="6">Fd-NADP(+) reductase</shortName>
        <ecNumber evidence="6">1.18.1.2</ecNumber>
    </recommendedName>
</protein>
<keyword evidence="5 6" id="KW-0560">Oxidoreductase</keyword>
<comment type="caution">
    <text evidence="6">Lacks conserved residue(s) required for the propagation of feature annotation.</text>
</comment>
<dbReference type="Proteomes" id="UP000198694">
    <property type="component" value="Unassembled WGS sequence"/>
</dbReference>
<feature type="domain" description="FAD/NAD(P)-binding" evidence="7">
    <location>
        <begin position="8"/>
        <end position="310"/>
    </location>
</feature>
<evidence type="ECO:0000313" key="9">
    <source>
        <dbReference type="Proteomes" id="UP000198694"/>
    </source>
</evidence>
<dbReference type="Pfam" id="PF07992">
    <property type="entry name" value="Pyr_redox_2"/>
    <property type="match status" value="1"/>
</dbReference>
<name>A0A1G9AJZ2_9BACI</name>
<dbReference type="InterPro" id="IPR036188">
    <property type="entry name" value="FAD/NAD-bd_sf"/>
</dbReference>
<comment type="similarity">
    <text evidence="6">Belongs to the ferredoxin--NADP reductase type 2 family.</text>
</comment>
<dbReference type="RefSeq" id="WP_093214866.1">
    <property type="nucleotide sequence ID" value="NZ_FNFL01000004.1"/>
</dbReference>
<dbReference type="STRING" id="407036.SAMN05216243_2571"/>
<feature type="binding site" evidence="6">
    <location>
        <position position="37"/>
    </location>
    <ligand>
        <name>FAD</name>
        <dbReference type="ChEBI" id="CHEBI:57692"/>
    </ligand>
</feature>
<evidence type="ECO:0000256" key="5">
    <source>
        <dbReference type="ARBA" id="ARBA00023002"/>
    </source>
</evidence>
<comment type="cofactor">
    <cofactor evidence="6">
        <name>FAD</name>
        <dbReference type="ChEBI" id="CHEBI:57692"/>
    </cofactor>
    <text evidence="6">Binds 1 FAD per subunit.</text>
</comment>
<evidence type="ECO:0000256" key="2">
    <source>
        <dbReference type="ARBA" id="ARBA00022630"/>
    </source>
</evidence>
<dbReference type="PRINTS" id="PR00469">
    <property type="entry name" value="PNDRDTASEII"/>
</dbReference>
<dbReference type="EMBL" id="FNFL01000004">
    <property type="protein sequence ID" value="SDK27686.1"/>
    <property type="molecule type" value="Genomic_DNA"/>
</dbReference>
<keyword evidence="2 6" id="KW-0285">Flavoprotein</keyword>
<comment type="catalytic activity">
    <reaction evidence="6">
        <text>2 reduced [2Fe-2S]-[ferredoxin] + NADP(+) + H(+) = 2 oxidized [2Fe-2S]-[ferredoxin] + NADPH</text>
        <dbReference type="Rhea" id="RHEA:20125"/>
        <dbReference type="Rhea" id="RHEA-COMP:10000"/>
        <dbReference type="Rhea" id="RHEA-COMP:10001"/>
        <dbReference type="ChEBI" id="CHEBI:15378"/>
        <dbReference type="ChEBI" id="CHEBI:33737"/>
        <dbReference type="ChEBI" id="CHEBI:33738"/>
        <dbReference type="ChEBI" id="CHEBI:57783"/>
        <dbReference type="ChEBI" id="CHEBI:58349"/>
        <dbReference type="EC" id="1.18.1.2"/>
    </reaction>
</comment>
<keyword evidence="4 6" id="KW-0521">NADP</keyword>
<dbReference type="InterPro" id="IPR022890">
    <property type="entry name" value="Fd--NADP_Rdtase_type_2"/>
</dbReference>
<dbReference type="InterPro" id="IPR050097">
    <property type="entry name" value="Ferredoxin-NADP_redctase_2"/>
</dbReference>
<organism evidence="8 9">
    <name type="scientific">Sediminibacillus albus</name>
    <dbReference type="NCBI Taxonomy" id="407036"/>
    <lineage>
        <taxon>Bacteria</taxon>
        <taxon>Bacillati</taxon>
        <taxon>Bacillota</taxon>
        <taxon>Bacilli</taxon>
        <taxon>Bacillales</taxon>
        <taxon>Bacillaceae</taxon>
        <taxon>Sediminibacillus</taxon>
    </lineage>
</organism>
<evidence type="ECO:0000256" key="4">
    <source>
        <dbReference type="ARBA" id="ARBA00022857"/>
    </source>
</evidence>
<keyword evidence="9" id="KW-1185">Reference proteome</keyword>
<feature type="binding site" evidence="6">
    <location>
        <position position="18"/>
    </location>
    <ligand>
        <name>FAD</name>
        <dbReference type="ChEBI" id="CHEBI:57692"/>
    </ligand>
</feature>
<feature type="binding site" evidence="6">
    <location>
        <position position="45"/>
    </location>
    <ligand>
        <name>FAD</name>
        <dbReference type="ChEBI" id="CHEBI:57692"/>
    </ligand>
</feature>
<accession>A0A1G9AJZ2</accession>
<dbReference type="OrthoDB" id="2960536at2"/>
<feature type="binding site" evidence="6">
    <location>
        <position position="90"/>
    </location>
    <ligand>
        <name>FAD</name>
        <dbReference type="ChEBI" id="CHEBI:57692"/>
    </ligand>
</feature>
<dbReference type="GO" id="GO:0050660">
    <property type="term" value="F:flavin adenine dinucleotide binding"/>
    <property type="evidence" value="ECO:0007669"/>
    <property type="project" value="UniProtKB-UniRule"/>
</dbReference>
<reference evidence="8 9" key="1">
    <citation type="submission" date="2016-10" db="EMBL/GenBank/DDBJ databases">
        <authorList>
            <person name="de Groot N.N."/>
        </authorList>
    </citation>
    <scope>NUCLEOTIDE SEQUENCE [LARGE SCALE GENOMIC DNA]</scope>
    <source>
        <strain evidence="8 9">CGMCC 1.6502</strain>
    </source>
</reference>
<dbReference type="PANTHER" id="PTHR48105">
    <property type="entry name" value="THIOREDOXIN REDUCTASE 1-RELATED-RELATED"/>
    <property type="match status" value="1"/>
</dbReference>
<dbReference type="AlphaFoldDB" id="A0A1G9AJZ2"/>
<feature type="binding site" evidence="6">
    <location>
        <position position="288"/>
    </location>
    <ligand>
        <name>FAD</name>
        <dbReference type="ChEBI" id="CHEBI:57692"/>
    </ligand>
</feature>
<keyword evidence="3 6" id="KW-0274">FAD</keyword>